<dbReference type="Gene3D" id="3.40.50.150">
    <property type="entry name" value="Vaccinia Virus protein VP39"/>
    <property type="match status" value="1"/>
</dbReference>
<dbReference type="RefSeq" id="WP_346096512.1">
    <property type="nucleotide sequence ID" value="NZ_BAAABY010000029.1"/>
</dbReference>
<evidence type="ECO:0000259" key="2">
    <source>
        <dbReference type="Pfam" id="PF08242"/>
    </source>
</evidence>
<evidence type="ECO:0000313" key="4">
    <source>
        <dbReference type="Proteomes" id="UP001500909"/>
    </source>
</evidence>
<dbReference type="SUPFAM" id="SSF53335">
    <property type="entry name" value="S-adenosyl-L-methionine-dependent methyltransferases"/>
    <property type="match status" value="1"/>
</dbReference>
<dbReference type="EMBL" id="BAAABY010000029">
    <property type="protein sequence ID" value="GAA0472620.1"/>
    <property type="molecule type" value="Genomic_DNA"/>
</dbReference>
<feature type="domain" description="Methyltransferase type 12" evidence="2">
    <location>
        <begin position="54"/>
        <end position="143"/>
    </location>
</feature>
<dbReference type="Pfam" id="PF08242">
    <property type="entry name" value="Methyltransf_12"/>
    <property type="match status" value="1"/>
</dbReference>
<keyword evidence="1" id="KW-0808">Transferase</keyword>
<name>A0ABP3K833_9ACTN</name>
<proteinExistence type="predicted"/>
<dbReference type="PANTHER" id="PTHR43861">
    <property type="entry name" value="TRANS-ACONITATE 2-METHYLTRANSFERASE-RELATED"/>
    <property type="match status" value="1"/>
</dbReference>
<protein>
    <submittedName>
        <fullName evidence="3">Methyltransferase domain-containing protein</fullName>
    </submittedName>
</protein>
<dbReference type="GO" id="GO:0032259">
    <property type="term" value="P:methylation"/>
    <property type="evidence" value="ECO:0007669"/>
    <property type="project" value="UniProtKB-KW"/>
</dbReference>
<dbReference type="InterPro" id="IPR029063">
    <property type="entry name" value="SAM-dependent_MTases_sf"/>
</dbReference>
<keyword evidence="4" id="KW-1185">Reference proteome</keyword>
<dbReference type="Proteomes" id="UP001500909">
    <property type="component" value="Unassembled WGS sequence"/>
</dbReference>
<evidence type="ECO:0000256" key="1">
    <source>
        <dbReference type="ARBA" id="ARBA00022679"/>
    </source>
</evidence>
<sequence length="270" mass="29127">MSAHAVPADAYTTGLLSKDLPTELERLQLLEKTYDPGTVQALGRLPMRADWRCLEVGAGAGSIAYWLADRVPDGSVLAVDIDPRFIDADRAPQLEVRGSDITTDDFPAGSFDLIHARAVFMHLPRRREMIERAMQWLAPGGWLVLEDVHFLPAADSPYPAWQEVHGAYLTALAQQGIDLSWARRLPAELAAAGCEAVDVSVTPGGLGVDEVQDQLLGIRLIQSGPRLVEAGLVTAEQMAAAQRLVESGPAPDLSTFVYSAWGRKPAGPAQ</sequence>
<organism evidence="3 4">
    <name type="scientific">Streptomyces olivaceiscleroticus</name>
    <dbReference type="NCBI Taxonomy" id="68245"/>
    <lineage>
        <taxon>Bacteria</taxon>
        <taxon>Bacillati</taxon>
        <taxon>Actinomycetota</taxon>
        <taxon>Actinomycetes</taxon>
        <taxon>Kitasatosporales</taxon>
        <taxon>Streptomycetaceae</taxon>
        <taxon>Streptomyces</taxon>
    </lineage>
</organism>
<comment type="caution">
    <text evidence="3">The sequence shown here is derived from an EMBL/GenBank/DDBJ whole genome shotgun (WGS) entry which is preliminary data.</text>
</comment>
<evidence type="ECO:0000313" key="3">
    <source>
        <dbReference type="EMBL" id="GAA0472620.1"/>
    </source>
</evidence>
<accession>A0ABP3K833</accession>
<dbReference type="PANTHER" id="PTHR43861:SF3">
    <property type="entry name" value="PUTATIVE (AFU_ORTHOLOGUE AFUA_2G14390)-RELATED"/>
    <property type="match status" value="1"/>
</dbReference>
<keyword evidence="3" id="KW-0489">Methyltransferase</keyword>
<dbReference type="CDD" id="cd02440">
    <property type="entry name" value="AdoMet_MTases"/>
    <property type="match status" value="1"/>
</dbReference>
<gene>
    <name evidence="3" type="ORF">GCM10010361_41040</name>
</gene>
<dbReference type="InterPro" id="IPR013217">
    <property type="entry name" value="Methyltransf_12"/>
</dbReference>
<dbReference type="GO" id="GO:0008168">
    <property type="term" value="F:methyltransferase activity"/>
    <property type="evidence" value="ECO:0007669"/>
    <property type="project" value="UniProtKB-KW"/>
</dbReference>
<reference evidence="4" key="1">
    <citation type="journal article" date="2019" name="Int. J. Syst. Evol. Microbiol.">
        <title>The Global Catalogue of Microorganisms (GCM) 10K type strain sequencing project: providing services to taxonomists for standard genome sequencing and annotation.</title>
        <authorList>
            <consortium name="The Broad Institute Genomics Platform"/>
            <consortium name="The Broad Institute Genome Sequencing Center for Infectious Disease"/>
            <person name="Wu L."/>
            <person name="Ma J."/>
        </authorList>
    </citation>
    <scope>NUCLEOTIDE SEQUENCE [LARGE SCALE GENOMIC DNA]</scope>
    <source>
        <strain evidence="4">JCM 4805</strain>
    </source>
</reference>